<organism evidence="1 2">
    <name type="scientific">Byssothecium circinans</name>
    <dbReference type="NCBI Taxonomy" id="147558"/>
    <lineage>
        <taxon>Eukaryota</taxon>
        <taxon>Fungi</taxon>
        <taxon>Dikarya</taxon>
        <taxon>Ascomycota</taxon>
        <taxon>Pezizomycotina</taxon>
        <taxon>Dothideomycetes</taxon>
        <taxon>Pleosporomycetidae</taxon>
        <taxon>Pleosporales</taxon>
        <taxon>Massarineae</taxon>
        <taxon>Massarinaceae</taxon>
        <taxon>Byssothecium</taxon>
    </lineage>
</organism>
<evidence type="ECO:0000313" key="1">
    <source>
        <dbReference type="EMBL" id="KAF1952587.1"/>
    </source>
</evidence>
<dbReference type="AlphaFoldDB" id="A0A6A5TUI5"/>
<gene>
    <name evidence="1" type="ORF">CC80DRAFT_495356</name>
</gene>
<dbReference type="EMBL" id="ML977010">
    <property type="protein sequence ID" value="KAF1952587.1"/>
    <property type="molecule type" value="Genomic_DNA"/>
</dbReference>
<dbReference type="Proteomes" id="UP000800035">
    <property type="component" value="Unassembled WGS sequence"/>
</dbReference>
<keyword evidence="2" id="KW-1185">Reference proteome</keyword>
<protein>
    <submittedName>
        <fullName evidence="1">Uncharacterized protein</fullName>
    </submittedName>
</protein>
<name>A0A6A5TUI5_9PLEO</name>
<proteinExistence type="predicted"/>
<reference evidence="1" key="1">
    <citation type="journal article" date="2020" name="Stud. Mycol.">
        <title>101 Dothideomycetes genomes: a test case for predicting lifestyles and emergence of pathogens.</title>
        <authorList>
            <person name="Haridas S."/>
            <person name="Albert R."/>
            <person name="Binder M."/>
            <person name="Bloem J."/>
            <person name="Labutti K."/>
            <person name="Salamov A."/>
            <person name="Andreopoulos B."/>
            <person name="Baker S."/>
            <person name="Barry K."/>
            <person name="Bills G."/>
            <person name="Bluhm B."/>
            <person name="Cannon C."/>
            <person name="Castanera R."/>
            <person name="Culley D."/>
            <person name="Daum C."/>
            <person name="Ezra D."/>
            <person name="Gonzalez J."/>
            <person name="Henrissat B."/>
            <person name="Kuo A."/>
            <person name="Liang C."/>
            <person name="Lipzen A."/>
            <person name="Lutzoni F."/>
            <person name="Magnuson J."/>
            <person name="Mondo S."/>
            <person name="Nolan M."/>
            <person name="Ohm R."/>
            <person name="Pangilinan J."/>
            <person name="Park H.-J."/>
            <person name="Ramirez L."/>
            <person name="Alfaro M."/>
            <person name="Sun H."/>
            <person name="Tritt A."/>
            <person name="Yoshinaga Y."/>
            <person name="Zwiers L.-H."/>
            <person name="Turgeon B."/>
            <person name="Goodwin S."/>
            <person name="Spatafora J."/>
            <person name="Crous P."/>
            <person name="Grigoriev I."/>
        </authorList>
    </citation>
    <scope>NUCLEOTIDE SEQUENCE</scope>
    <source>
        <strain evidence="1">CBS 675.92</strain>
    </source>
</reference>
<sequence length="201" mass="22161">MSQQDSFYIVKRTFFDPKNPAEPTFNVTLPATFTDLRAAKAEAKSLPSKEGYDIDLFIQYDVKDDAPDWKYGDGVIVYAKGPSGEVFKVEIDTVPNSLGLEADASGKIQEPLFHVLQTIIDYNDDRSGSERYSIVEGTYATRERAHGQALRVLLDADTAKKDFVEYDEYADGSEGPFGADVIVHAVKEGGQNVLVSVVADH</sequence>
<dbReference type="OrthoDB" id="3880401at2759"/>
<accession>A0A6A5TUI5</accession>
<evidence type="ECO:0000313" key="2">
    <source>
        <dbReference type="Proteomes" id="UP000800035"/>
    </source>
</evidence>